<dbReference type="Gene3D" id="2.60.40.1460">
    <property type="entry name" value="Integrin domains. Chain A, domain 2"/>
    <property type="match status" value="1"/>
</dbReference>
<dbReference type="EMBL" id="KQ414617">
    <property type="protein sequence ID" value="KOC68174.1"/>
    <property type="molecule type" value="Genomic_DNA"/>
</dbReference>
<protein>
    <submittedName>
        <fullName evidence="16">Integrin alpha-9</fullName>
    </submittedName>
</protein>
<organism evidence="16 17">
    <name type="scientific">Habropoda laboriosa</name>
    <dbReference type="NCBI Taxonomy" id="597456"/>
    <lineage>
        <taxon>Eukaryota</taxon>
        <taxon>Metazoa</taxon>
        <taxon>Ecdysozoa</taxon>
        <taxon>Arthropoda</taxon>
        <taxon>Hexapoda</taxon>
        <taxon>Insecta</taxon>
        <taxon>Pterygota</taxon>
        <taxon>Neoptera</taxon>
        <taxon>Endopterygota</taxon>
        <taxon>Hymenoptera</taxon>
        <taxon>Apocrita</taxon>
        <taxon>Aculeata</taxon>
        <taxon>Apoidea</taxon>
        <taxon>Anthophila</taxon>
        <taxon>Apidae</taxon>
        <taxon>Habropoda</taxon>
    </lineage>
</organism>
<evidence type="ECO:0000256" key="7">
    <source>
        <dbReference type="ARBA" id="ARBA00022989"/>
    </source>
</evidence>
<name>A0A0L7RBD3_9HYME</name>
<dbReference type="PANTHER" id="PTHR23220:SF83">
    <property type="entry name" value="INTEGRIN ALPHA-PS3-RELATED"/>
    <property type="match status" value="1"/>
</dbReference>
<dbReference type="GO" id="GO:0007160">
    <property type="term" value="P:cell-matrix adhesion"/>
    <property type="evidence" value="ECO:0007669"/>
    <property type="project" value="TreeGrafter"/>
</dbReference>
<proteinExistence type="inferred from homology"/>
<accession>A0A0L7RBD3</accession>
<evidence type="ECO:0000256" key="13">
    <source>
        <dbReference type="RuleBase" id="RU003762"/>
    </source>
</evidence>
<keyword evidence="4 13" id="KW-0732">Signal</keyword>
<feature type="repeat" description="FG-GAP" evidence="12">
    <location>
        <begin position="256"/>
        <end position="313"/>
    </location>
</feature>
<evidence type="ECO:0000256" key="10">
    <source>
        <dbReference type="ARBA" id="ARBA00023170"/>
    </source>
</evidence>
<evidence type="ECO:0000256" key="5">
    <source>
        <dbReference type="ARBA" id="ARBA00022737"/>
    </source>
</evidence>
<dbReference type="GO" id="GO:0009897">
    <property type="term" value="C:external side of plasma membrane"/>
    <property type="evidence" value="ECO:0007669"/>
    <property type="project" value="TreeGrafter"/>
</dbReference>
<dbReference type="SUPFAM" id="SSF69179">
    <property type="entry name" value="Integrin domains"/>
    <property type="match status" value="2"/>
</dbReference>
<evidence type="ECO:0000256" key="4">
    <source>
        <dbReference type="ARBA" id="ARBA00022729"/>
    </source>
</evidence>
<evidence type="ECO:0000313" key="17">
    <source>
        <dbReference type="Proteomes" id="UP000053825"/>
    </source>
</evidence>
<dbReference type="PRINTS" id="PR01185">
    <property type="entry name" value="INTEGRINA"/>
</dbReference>
<gene>
    <name evidence="16" type="ORF">WH47_03332</name>
</gene>
<dbReference type="SMART" id="SM00191">
    <property type="entry name" value="Int_alpha"/>
    <property type="match status" value="4"/>
</dbReference>
<evidence type="ECO:0000259" key="15">
    <source>
        <dbReference type="Pfam" id="PF20806"/>
    </source>
</evidence>
<comment type="similarity">
    <text evidence="2 13">Belongs to the integrin alpha chain family.</text>
</comment>
<evidence type="ECO:0000256" key="12">
    <source>
        <dbReference type="PROSITE-ProRule" id="PRU00803"/>
    </source>
</evidence>
<feature type="signal peptide" evidence="13">
    <location>
        <begin position="1"/>
        <end position="16"/>
    </location>
</feature>
<evidence type="ECO:0000313" key="16">
    <source>
        <dbReference type="EMBL" id="KOC68174.1"/>
    </source>
</evidence>
<dbReference type="InterPro" id="IPR032695">
    <property type="entry name" value="Integrin_dom_sf"/>
</dbReference>
<keyword evidence="8 13" id="KW-0401">Integrin</keyword>
<feature type="repeat" description="FG-GAP" evidence="12">
    <location>
        <begin position="379"/>
        <end position="441"/>
    </location>
</feature>
<evidence type="ECO:0000256" key="2">
    <source>
        <dbReference type="ARBA" id="ARBA00008054"/>
    </source>
</evidence>
<dbReference type="GO" id="GO:0008305">
    <property type="term" value="C:integrin complex"/>
    <property type="evidence" value="ECO:0007669"/>
    <property type="project" value="InterPro"/>
</dbReference>
<dbReference type="GO" id="GO:0007229">
    <property type="term" value="P:integrin-mediated signaling pathway"/>
    <property type="evidence" value="ECO:0007669"/>
    <property type="project" value="UniProtKB-KW"/>
</dbReference>
<evidence type="ECO:0000256" key="1">
    <source>
        <dbReference type="ARBA" id="ARBA00004479"/>
    </source>
</evidence>
<dbReference type="PROSITE" id="PS00242">
    <property type="entry name" value="INTEGRIN_ALPHA"/>
    <property type="match status" value="1"/>
</dbReference>
<dbReference type="Gene3D" id="2.60.40.1530">
    <property type="entry name" value="ntegrin, alpha v. Chain A, domain 4"/>
    <property type="match status" value="1"/>
</dbReference>
<feature type="chain" id="PRO_5005394692" evidence="13">
    <location>
        <begin position="17"/>
        <end position="990"/>
    </location>
</feature>
<feature type="repeat" description="FG-GAP" evidence="12">
    <location>
        <begin position="314"/>
        <end position="368"/>
    </location>
</feature>
<dbReference type="InterPro" id="IPR000413">
    <property type="entry name" value="Integrin_alpha"/>
</dbReference>
<keyword evidence="3 13" id="KW-0812">Transmembrane</keyword>
<dbReference type="Gene3D" id="2.130.10.130">
    <property type="entry name" value="Integrin alpha, N-terminal"/>
    <property type="match status" value="1"/>
</dbReference>
<keyword evidence="11" id="KW-0325">Glycoprotein</keyword>
<dbReference type="Gene3D" id="2.60.40.1510">
    <property type="entry name" value="ntegrin, alpha v. Chain A, domain 3"/>
    <property type="match status" value="1"/>
</dbReference>
<dbReference type="PROSITE" id="PS51470">
    <property type="entry name" value="FG_GAP"/>
    <property type="match status" value="3"/>
</dbReference>
<evidence type="ECO:0000259" key="14">
    <source>
        <dbReference type="Pfam" id="PF20805"/>
    </source>
</evidence>
<evidence type="ECO:0000256" key="11">
    <source>
        <dbReference type="ARBA" id="ARBA00023180"/>
    </source>
</evidence>
<dbReference type="Pfam" id="PF01839">
    <property type="entry name" value="FG-GAP"/>
    <property type="match status" value="2"/>
</dbReference>
<evidence type="ECO:0000256" key="6">
    <source>
        <dbReference type="ARBA" id="ARBA00022889"/>
    </source>
</evidence>
<dbReference type="Proteomes" id="UP000053825">
    <property type="component" value="Unassembled WGS sequence"/>
</dbReference>
<dbReference type="STRING" id="597456.A0A0L7RBD3"/>
<dbReference type="InterPro" id="IPR048285">
    <property type="entry name" value="Integrin_alpha_Ig-like_2"/>
</dbReference>
<dbReference type="OrthoDB" id="5573735at2759"/>
<dbReference type="PANTHER" id="PTHR23220">
    <property type="entry name" value="INTEGRIN ALPHA"/>
    <property type="match status" value="1"/>
</dbReference>
<keyword evidence="7 13" id="KW-1133">Transmembrane helix</keyword>
<feature type="domain" description="Integrin alpha second immunoglobulin-like" evidence="14">
    <location>
        <begin position="560"/>
        <end position="686"/>
    </location>
</feature>
<evidence type="ECO:0000256" key="9">
    <source>
        <dbReference type="ARBA" id="ARBA00023136"/>
    </source>
</evidence>
<sequence>MFVTGIFLLLVETTCGYNIDINFPIVYSREDALKNNNAYFGYTVLLHREPFQDRSCINSDKCEKIVPLYLGIKPYINQIKLNISIKMQHGWFGSAMSVTNDSLLVVCAPRTIVTILDPIWNDNFDTMQGVCYLGKITWNELLMDDDFSYHDFKSPFWYNPLHGFSVQFSAKRKSYLLLMGDPKRENYGTVEIMTLSNTTVRSIAVEFPLSDDTAQFGYSVDFGYFFKRDQLLYVSGAPGWRYVGLVGIINLESNVSVIAQLHGTDIGEYFGASLAVGDLNNDGLDDLLVGAPYWGEDNGKVYAYFGTSKGQFEIAVTLKGIADGGHFGYTIACGDLDADGFDDIIVGAPWEESGVIYIYNGDSDLKNTNLQVSQRIEGAKLPQLNFPLKIQRFGFSLSKPVDIDGNGYQDIAVGAYKSEHAVILRSKPVVKTELVIQTVPNILQRDARQFLIQICLKYTSHNTQSTQNFKITVTIDERYQRTIEKILELKSFNLTSNKCLSVPINISTNIRDFIQPISIFAKHDFIYDNTPSEFCKFCPIERRNNKLQIAQALLPFKIDCGEDRICNSSISATATFHNVRYGNVWVIGSTDISLEINLKNHGEPAYLTTLEFTFPKGVVLRSILTSCQEDTSKENLLIICDMGNLILNGEEKNIKLDLDMRRLINGSLYDRELDFYVAIKTHSINRGTTYIVKTLNLVSEVSATLHGKAKEEAYYFTALDEGASNISFQHTYQVYKLGPSPLENAQLIVKVPFAIKDSKTLVHIYESQLYTSGEIVECSSENILLDTQLVKVQGEPSSDQSNMTLFSNIKLQTGARAIEKRSLEKSVPLLYDGKNNKTPQSLNESWSNNIIYMNCSTPDVNCATITCDLNALKTLQNIGKMEIKLLLNVDKFKDNFKNNKAVLKFSTEASVEIIEPAVRIHINGTRSKMEIATMFYNSPKVEELQLWIILISVLVGLLFLLIFAAILSKLGFFKRKSKQNLTVAEVSTMK</sequence>
<keyword evidence="10 13" id="KW-0675">Receptor</keyword>
<dbReference type="Pfam" id="PF20806">
    <property type="entry name" value="Integrin_A_Ig_3"/>
    <property type="match status" value="1"/>
</dbReference>
<keyword evidence="17" id="KW-1185">Reference proteome</keyword>
<dbReference type="Pfam" id="PF20805">
    <property type="entry name" value="Integrin_A_Ig_2"/>
    <property type="match status" value="1"/>
</dbReference>
<reference evidence="16 17" key="1">
    <citation type="submission" date="2015-07" db="EMBL/GenBank/DDBJ databases">
        <title>The genome of Habropoda laboriosa.</title>
        <authorList>
            <person name="Pan H."/>
            <person name="Kapheim K."/>
        </authorList>
    </citation>
    <scope>NUCLEOTIDE SEQUENCE [LARGE SCALE GENOMIC DNA]</scope>
    <source>
        <strain evidence="16">0110345459</strain>
    </source>
</reference>
<dbReference type="InterPro" id="IPR018184">
    <property type="entry name" value="Integrin_alpha_C_CS"/>
</dbReference>
<dbReference type="GO" id="GO:0033627">
    <property type="term" value="P:cell adhesion mediated by integrin"/>
    <property type="evidence" value="ECO:0007669"/>
    <property type="project" value="TreeGrafter"/>
</dbReference>
<dbReference type="SUPFAM" id="SSF69318">
    <property type="entry name" value="Integrin alpha N-terminal domain"/>
    <property type="match status" value="1"/>
</dbReference>
<dbReference type="InterPro" id="IPR048286">
    <property type="entry name" value="Integrin_alpha_Ig-like_3"/>
</dbReference>
<feature type="domain" description="Integrin alpha third immunoglobulin-like" evidence="15">
    <location>
        <begin position="727"/>
        <end position="918"/>
    </location>
</feature>
<dbReference type="AlphaFoldDB" id="A0A0L7RBD3"/>
<feature type="transmembrane region" description="Helical" evidence="13">
    <location>
        <begin position="944"/>
        <end position="967"/>
    </location>
</feature>
<dbReference type="Gene3D" id="1.20.5.930">
    <property type="entry name" value="Bicelle-embedded integrin alpha(iib) transmembrane segment"/>
    <property type="match status" value="1"/>
</dbReference>
<keyword evidence="9 13" id="KW-0472">Membrane</keyword>
<evidence type="ECO:0000256" key="3">
    <source>
        <dbReference type="ARBA" id="ARBA00022692"/>
    </source>
</evidence>
<keyword evidence="5" id="KW-0677">Repeat</keyword>
<dbReference type="InterPro" id="IPR013517">
    <property type="entry name" value="FG-GAP"/>
</dbReference>
<comment type="subcellular location">
    <subcellularLocation>
        <location evidence="1 13">Membrane</location>
        <topology evidence="1 13">Single-pass type I membrane protein</topology>
    </subcellularLocation>
</comment>
<dbReference type="InterPro" id="IPR013519">
    <property type="entry name" value="Int_alpha_beta-p"/>
</dbReference>
<dbReference type="GO" id="GO:0005178">
    <property type="term" value="F:integrin binding"/>
    <property type="evidence" value="ECO:0007669"/>
    <property type="project" value="TreeGrafter"/>
</dbReference>
<dbReference type="InterPro" id="IPR028994">
    <property type="entry name" value="Integrin_alpha_N"/>
</dbReference>
<dbReference type="GO" id="GO:0007157">
    <property type="term" value="P:heterophilic cell-cell adhesion via plasma membrane cell adhesion molecules"/>
    <property type="evidence" value="ECO:0007669"/>
    <property type="project" value="UniProtKB-ARBA"/>
</dbReference>
<evidence type="ECO:0000256" key="8">
    <source>
        <dbReference type="ARBA" id="ARBA00023037"/>
    </source>
</evidence>
<keyword evidence="6 13" id="KW-0130">Cell adhesion</keyword>